<accession>A0A437M982</accession>
<proteinExistence type="predicted"/>
<sequence>MLRIAVAYVATLIVFAIIDAIWLTQVGPHLYKPIIGSILAPEPRMISAVIFYLIYIGGLVYFAVNPALSGAGWQGALVKGAAFGFFCYATYDLTNQATLVVWSSRITLADMAWGTFVSGSSATAAYFLTRIVTK</sequence>
<feature type="transmembrane region" description="Helical" evidence="1">
    <location>
        <begin position="44"/>
        <end position="64"/>
    </location>
</feature>
<dbReference type="EMBL" id="SACN01000001">
    <property type="protein sequence ID" value="RVT94064.1"/>
    <property type="molecule type" value="Genomic_DNA"/>
</dbReference>
<protein>
    <submittedName>
        <fullName evidence="2">DUF2177 family protein</fullName>
    </submittedName>
</protein>
<organism evidence="2 3">
    <name type="scientific">Sphingomonas crocodyli</name>
    <dbReference type="NCBI Taxonomy" id="1979270"/>
    <lineage>
        <taxon>Bacteria</taxon>
        <taxon>Pseudomonadati</taxon>
        <taxon>Pseudomonadota</taxon>
        <taxon>Alphaproteobacteria</taxon>
        <taxon>Sphingomonadales</taxon>
        <taxon>Sphingomonadaceae</taxon>
        <taxon>Sphingomonas</taxon>
    </lineage>
</organism>
<keyword evidence="1" id="KW-0472">Membrane</keyword>
<dbReference type="RefSeq" id="WP_127743235.1">
    <property type="nucleotide sequence ID" value="NZ_SACN01000001.1"/>
</dbReference>
<gene>
    <name evidence="2" type="ORF">EOD43_09480</name>
</gene>
<dbReference type="Pfam" id="PF09945">
    <property type="entry name" value="DUF2177"/>
    <property type="match status" value="1"/>
</dbReference>
<evidence type="ECO:0000313" key="2">
    <source>
        <dbReference type="EMBL" id="RVT94064.1"/>
    </source>
</evidence>
<comment type="caution">
    <text evidence="2">The sequence shown here is derived from an EMBL/GenBank/DDBJ whole genome shotgun (WGS) entry which is preliminary data.</text>
</comment>
<evidence type="ECO:0000313" key="3">
    <source>
        <dbReference type="Proteomes" id="UP000282971"/>
    </source>
</evidence>
<keyword evidence="1" id="KW-1133">Transmembrane helix</keyword>
<dbReference type="OrthoDB" id="166547at2"/>
<evidence type="ECO:0000256" key="1">
    <source>
        <dbReference type="SAM" id="Phobius"/>
    </source>
</evidence>
<keyword evidence="1" id="KW-0812">Transmembrane</keyword>
<feature type="transmembrane region" description="Helical" evidence="1">
    <location>
        <begin position="111"/>
        <end position="129"/>
    </location>
</feature>
<reference evidence="2 3" key="1">
    <citation type="submission" date="2019-01" db="EMBL/GenBank/DDBJ databases">
        <authorList>
            <person name="Chen W.-M."/>
        </authorList>
    </citation>
    <scope>NUCLEOTIDE SEQUENCE [LARGE SCALE GENOMIC DNA]</scope>
    <source>
        <strain evidence="2 3">CCP-7</strain>
    </source>
</reference>
<dbReference type="InterPro" id="IPR018687">
    <property type="entry name" value="DUF2177_membr"/>
</dbReference>
<feature type="transmembrane region" description="Helical" evidence="1">
    <location>
        <begin position="71"/>
        <end position="91"/>
    </location>
</feature>
<dbReference type="AlphaFoldDB" id="A0A437M982"/>
<name>A0A437M982_9SPHN</name>
<dbReference type="Proteomes" id="UP000282971">
    <property type="component" value="Unassembled WGS sequence"/>
</dbReference>
<keyword evidence="3" id="KW-1185">Reference proteome</keyword>